<evidence type="ECO:0000313" key="2">
    <source>
        <dbReference type="EMBL" id="KAF7431892.1"/>
    </source>
</evidence>
<feature type="compositionally biased region" description="Basic and acidic residues" evidence="1">
    <location>
        <begin position="45"/>
        <end position="57"/>
    </location>
</feature>
<evidence type="ECO:0000256" key="1">
    <source>
        <dbReference type="SAM" id="MobiDB-lite"/>
    </source>
</evidence>
<comment type="caution">
    <text evidence="2">The sequence shown here is derived from an EMBL/GenBank/DDBJ whole genome shotgun (WGS) entry which is preliminary data.</text>
</comment>
<organism evidence="2 3">
    <name type="scientific">Vespula pensylvanica</name>
    <name type="common">Western yellow jacket</name>
    <name type="synonym">Wasp</name>
    <dbReference type="NCBI Taxonomy" id="30213"/>
    <lineage>
        <taxon>Eukaryota</taxon>
        <taxon>Metazoa</taxon>
        <taxon>Ecdysozoa</taxon>
        <taxon>Arthropoda</taxon>
        <taxon>Hexapoda</taxon>
        <taxon>Insecta</taxon>
        <taxon>Pterygota</taxon>
        <taxon>Neoptera</taxon>
        <taxon>Endopterygota</taxon>
        <taxon>Hymenoptera</taxon>
        <taxon>Apocrita</taxon>
        <taxon>Aculeata</taxon>
        <taxon>Vespoidea</taxon>
        <taxon>Vespidae</taxon>
        <taxon>Vespinae</taxon>
        <taxon>Vespula</taxon>
    </lineage>
</organism>
<proteinExistence type="predicted"/>
<sequence length="107" mass="12524">MRSPEFLADNESSRNFWRRDRRKSVVFFVKRTWPGNANKTTIVGIRKDKDKDKDIKSSKKWQSPSNDKRAAFAWPSKDKTKRESLKTAVEWSHESTHLVSSQAVSRN</sequence>
<keyword evidence="3" id="KW-1185">Reference proteome</keyword>
<dbReference type="Proteomes" id="UP000600918">
    <property type="component" value="Unassembled WGS sequence"/>
</dbReference>
<gene>
    <name evidence="2" type="ORF">H0235_004816</name>
</gene>
<feature type="compositionally biased region" description="Basic and acidic residues" evidence="1">
    <location>
        <begin position="66"/>
        <end position="87"/>
    </location>
</feature>
<dbReference type="EMBL" id="JACSDY010000003">
    <property type="protein sequence ID" value="KAF7431892.1"/>
    <property type="molecule type" value="Genomic_DNA"/>
</dbReference>
<name>A0A834P7Y5_VESPE</name>
<dbReference type="AlphaFoldDB" id="A0A834P7Y5"/>
<feature type="region of interest" description="Disordered" evidence="1">
    <location>
        <begin position="40"/>
        <end position="87"/>
    </location>
</feature>
<reference evidence="2" key="1">
    <citation type="journal article" date="2020" name="G3 (Bethesda)">
        <title>High-Quality Assemblies for Three Invasive Social Wasps from the &lt;i&gt;Vespula&lt;/i&gt; Genus.</title>
        <authorList>
            <person name="Harrop T.W.R."/>
            <person name="Guhlin J."/>
            <person name="McLaughlin G.M."/>
            <person name="Permina E."/>
            <person name="Stockwell P."/>
            <person name="Gilligan J."/>
            <person name="Le Lec M.F."/>
            <person name="Gruber M.A.M."/>
            <person name="Quinn O."/>
            <person name="Lovegrove M."/>
            <person name="Duncan E.J."/>
            <person name="Remnant E.J."/>
            <person name="Van Eeckhoven J."/>
            <person name="Graham B."/>
            <person name="Knapp R.A."/>
            <person name="Langford K.W."/>
            <person name="Kronenberg Z."/>
            <person name="Press M.O."/>
            <person name="Eacker S.M."/>
            <person name="Wilson-Rankin E.E."/>
            <person name="Purcell J."/>
            <person name="Lester P.J."/>
            <person name="Dearden P.K."/>
        </authorList>
    </citation>
    <scope>NUCLEOTIDE SEQUENCE</scope>
    <source>
        <strain evidence="2">Volc-1</strain>
    </source>
</reference>
<accession>A0A834P7Y5</accession>
<evidence type="ECO:0000313" key="3">
    <source>
        <dbReference type="Proteomes" id="UP000600918"/>
    </source>
</evidence>
<protein>
    <submittedName>
        <fullName evidence="2">Uncharacterized protein</fullName>
    </submittedName>
</protein>